<gene>
    <name evidence="2" type="ORF">EXN75_06820</name>
</gene>
<dbReference type="GeneID" id="302995003"/>
<dbReference type="Gene3D" id="2.60.40.2620">
    <property type="entry name" value="Fimbrillin-like"/>
    <property type="match status" value="1"/>
</dbReference>
<dbReference type="Gene3D" id="2.60.40.2630">
    <property type="match status" value="1"/>
</dbReference>
<keyword evidence="3" id="KW-1185">Reference proteome</keyword>
<dbReference type="Pfam" id="PF13149">
    <property type="entry name" value="Mfa_like_1"/>
    <property type="match status" value="1"/>
</dbReference>
<accession>A0A4Y8VN43</accession>
<evidence type="ECO:0000313" key="2">
    <source>
        <dbReference type="EMBL" id="TFH81940.1"/>
    </source>
</evidence>
<dbReference type="AlphaFoldDB" id="A0A4Y8VN43"/>
<organism evidence="2 3">
    <name type="scientific">Segatella hominis</name>
    <dbReference type="NCBI Taxonomy" id="2518605"/>
    <lineage>
        <taxon>Bacteria</taxon>
        <taxon>Pseudomonadati</taxon>
        <taxon>Bacteroidota</taxon>
        <taxon>Bacteroidia</taxon>
        <taxon>Bacteroidales</taxon>
        <taxon>Prevotellaceae</taxon>
        <taxon>Segatella</taxon>
    </lineage>
</organism>
<dbReference type="CDD" id="cd13120">
    <property type="entry name" value="BF2867_like_N"/>
    <property type="match status" value="1"/>
</dbReference>
<dbReference type="RefSeq" id="WP_134843261.1">
    <property type="nucleotide sequence ID" value="NZ_SGVY01000014.1"/>
</dbReference>
<dbReference type="InterPro" id="IPR025049">
    <property type="entry name" value="Mfa-like_1"/>
</dbReference>
<feature type="chain" id="PRO_5021189695" evidence="1">
    <location>
        <begin position="22"/>
        <end position="304"/>
    </location>
</feature>
<evidence type="ECO:0000313" key="3">
    <source>
        <dbReference type="Proteomes" id="UP000297872"/>
    </source>
</evidence>
<dbReference type="CDD" id="cd13121">
    <property type="entry name" value="BF2867_like_C"/>
    <property type="match status" value="1"/>
</dbReference>
<proteinExistence type="predicted"/>
<dbReference type="InterPro" id="IPR042278">
    <property type="entry name" value="Mfa-like_1_N"/>
</dbReference>
<reference evidence="2 3" key="1">
    <citation type="submission" date="2019-02" db="EMBL/GenBank/DDBJ databases">
        <title>Draft Genome Sequence of the Prevotella sp. BCRC 81118, Isolated from Human Feces.</title>
        <authorList>
            <person name="Huang C.-H."/>
        </authorList>
    </citation>
    <scope>NUCLEOTIDE SEQUENCE [LARGE SCALE GENOMIC DNA]</scope>
    <source>
        <strain evidence="2 3">BCRC 81118</strain>
    </source>
</reference>
<feature type="signal peptide" evidence="1">
    <location>
        <begin position="1"/>
        <end position="21"/>
    </location>
</feature>
<sequence length="304" mass="33110">MKKKTYLFALMAMALTLGSCSDNENGIGGETSKYITVSTSIGNMTRVATDEKGGQTFEEGDEISVYAWTGDATVAPETRERVVNNAINKLTNGSWVSTPQMLWKNNRDKHYFIGVYPTAAISDLSAGEYTFDVNKQTESDLLVAVNKDGLSYNVDEQQPVPLTFTHVMAKLVVNLTYKNQWGTEGPTVDKVVVGNAAKKATVNYLTKVVTPSAVAEDKADFDMPVLTANKKYASIIIPQDGVQKITITIGGKDFIYDNGTPFKFESGKITTINLEVGRDVIKLGDVNISDWGSTGEPIKGEAYD</sequence>
<dbReference type="PROSITE" id="PS51257">
    <property type="entry name" value="PROKAR_LIPOPROTEIN"/>
    <property type="match status" value="1"/>
</dbReference>
<dbReference type="OrthoDB" id="1072294at2"/>
<comment type="caution">
    <text evidence="2">The sequence shown here is derived from an EMBL/GenBank/DDBJ whole genome shotgun (WGS) entry which is preliminary data.</text>
</comment>
<dbReference type="Proteomes" id="UP000297872">
    <property type="component" value="Unassembled WGS sequence"/>
</dbReference>
<name>A0A4Y8VN43_9BACT</name>
<keyword evidence="1" id="KW-0732">Signal</keyword>
<protein>
    <submittedName>
        <fullName evidence="2">Fimbrillin family protein</fullName>
    </submittedName>
</protein>
<dbReference type="EMBL" id="SGVY01000014">
    <property type="protein sequence ID" value="TFH81940.1"/>
    <property type="molecule type" value="Genomic_DNA"/>
</dbReference>
<evidence type="ECO:0000256" key="1">
    <source>
        <dbReference type="SAM" id="SignalP"/>
    </source>
</evidence>